<proteinExistence type="predicted"/>
<keyword evidence="3" id="KW-1185">Reference proteome</keyword>
<evidence type="ECO:0000256" key="1">
    <source>
        <dbReference type="SAM" id="MobiDB-lite"/>
    </source>
</evidence>
<protein>
    <submittedName>
        <fullName evidence="2">Uncharacterized protein</fullName>
    </submittedName>
</protein>
<reference evidence="2 3" key="1">
    <citation type="submission" date="2024-10" db="EMBL/GenBank/DDBJ databases">
        <title>Updated reference genomes for cyclostephanoid diatoms.</title>
        <authorList>
            <person name="Roberts W.R."/>
            <person name="Alverson A.J."/>
        </authorList>
    </citation>
    <scope>NUCLEOTIDE SEQUENCE [LARGE SCALE GENOMIC DNA]</scope>
    <source>
        <strain evidence="2 3">AJA228-03</strain>
    </source>
</reference>
<gene>
    <name evidence="2" type="ORF">ACHAXA_009780</name>
</gene>
<name>A0ABD3SH44_9STRA</name>
<dbReference type="EMBL" id="JALLPB020000032">
    <property type="protein sequence ID" value="KAL3823675.1"/>
    <property type="molecule type" value="Genomic_DNA"/>
</dbReference>
<dbReference type="AlphaFoldDB" id="A0ABD3SH44"/>
<feature type="region of interest" description="Disordered" evidence="1">
    <location>
        <begin position="1"/>
        <end position="30"/>
    </location>
</feature>
<feature type="compositionally biased region" description="Polar residues" evidence="1">
    <location>
        <begin position="181"/>
        <end position="192"/>
    </location>
</feature>
<accession>A0ABD3SH44</accession>
<organism evidence="2 3">
    <name type="scientific">Cyclostephanos tholiformis</name>
    <dbReference type="NCBI Taxonomy" id="382380"/>
    <lineage>
        <taxon>Eukaryota</taxon>
        <taxon>Sar</taxon>
        <taxon>Stramenopiles</taxon>
        <taxon>Ochrophyta</taxon>
        <taxon>Bacillariophyta</taxon>
        <taxon>Coscinodiscophyceae</taxon>
        <taxon>Thalassiosirophycidae</taxon>
        <taxon>Stephanodiscales</taxon>
        <taxon>Stephanodiscaceae</taxon>
        <taxon>Cyclostephanos</taxon>
    </lineage>
</organism>
<evidence type="ECO:0000313" key="3">
    <source>
        <dbReference type="Proteomes" id="UP001530377"/>
    </source>
</evidence>
<sequence length="210" mass="23225">MTHPIMSKKRRQVLPAPPSTSHGRPPSALPTSARIAAGRDCGGGGGGVCIPIPKTHIHRTHSELQLADEIRRAEYDDVRMYARLVVGMQRQIQRDYITNGGIVHPLSRKSLQGVVRTKQVKYDELDEHGGGGQDHEYDRVDFRGGWEVSHVEKETDSVDSPWSTLARCDSPFPPSKYGSDGSLSTHESTTFQGADVEGDEEDEFVFCLEL</sequence>
<evidence type="ECO:0000313" key="2">
    <source>
        <dbReference type="EMBL" id="KAL3823675.1"/>
    </source>
</evidence>
<comment type="caution">
    <text evidence="2">The sequence shown here is derived from an EMBL/GenBank/DDBJ whole genome shotgun (WGS) entry which is preliminary data.</text>
</comment>
<feature type="region of interest" description="Disordered" evidence="1">
    <location>
        <begin position="157"/>
        <end position="198"/>
    </location>
</feature>
<feature type="compositionally biased region" description="Basic residues" evidence="1">
    <location>
        <begin position="1"/>
        <end position="12"/>
    </location>
</feature>
<dbReference type="Proteomes" id="UP001530377">
    <property type="component" value="Unassembled WGS sequence"/>
</dbReference>